<dbReference type="Pfam" id="PF01479">
    <property type="entry name" value="S4"/>
    <property type="match status" value="1"/>
</dbReference>
<dbReference type="CDD" id="cd02869">
    <property type="entry name" value="PseudoU_synth_RluA_like"/>
    <property type="match status" value="1"/>
</dbReference>
<gene>
    <name evidence="9" type="ORF">MJA45_11110</name>
</gene>
<evidence type="ECO:0000256" key="5">
    <source>
        <dbReference type="PIRSR" id="PIRSR606225-1"/>
    </source>
</evidence>
<dbReference type="PROSITE" id="PS50889">
    <property type="entry name" value="S4"/>
    <property type="match status" value="1"/>
</dbReference>
<keyword evidence="3 6" id="KW-0694">RNA-binding</keyword>
<dbReference type="Gene3D" id="3.30.2350.10">
    <property type="entry name" value="Pseudouridine synthase"/>
    <property type="match status" value="1"/>
</dbReference>
<proteinExistence type="inferred from homology"/>
<dbReference type="Proteomes" id="UP001305702">
    <property type="component" value="Chromosome"/>
</dbReference>
<dbReference type="NCBIfam" id="TIGR00005">
    <property type="entry name" value="rluA_subfam"/>
    <property type="match status" value="1"/>
</dbReference>
<dbReference type="EC" id="5.4.99.-" evidence="7"/>
<dbReference type="InterPro" id="IPR006224">
    <property type="entry name" value="PsdUridine_synth_RluA-like_CS"/>
</dbReference>
<dbReference type="EMBL" id="CP130318">
    <property type="protein sequence ID" value="WNQ13534.1"/>
    <property type="molecule type" value="Genomic_DNA"/>
</dbReference>
<dbReference type="CDD" id="cd00165">
    <property type="entry name" value="S4"/>
    <property type="match status" value="1"/>
</dbReference>
<keyword evidence="4 7" id="KW-0413">Isomerase</keyword>
<comment type="function">
    <text evidence="7">Responsible for synthesis of pseudouridine from uracil.</text>
</comment>
<dbReference type="GO" id="GO:0120159">
    <property type="term" value="F:rRNA pseudouridine synthase activity"/>
    <property type="evidence" value="ECO:0007669"/>
    <property type="project" value="UniProtKB-ARBA"/>
</dbReference>
<organism evidence="9 10">
    <name type="scientific">Paenibacillus aurantius</name>
    <dbReference type="NCBI Taxonomy" id="2918900"/>
    <lineage>
        <taxon>Bacteria</taxon>
        <taxon>Bacillati</taxon>
        <taxon>Bacillota</taxon>
        <taxon>Bacilli</taxon>
        <taxon>Bacillales</taxon>
        <taxon>Paenibacillaceae</taxon>
        <taxon>Paenibacillus</taxon>
    </lineage>
</organism>
<evidence type="ECO:0000259" key="8">
    <source>
        <dbReference type="SMART" id="SM00363"/>
    </source>
</evidence>
<evidence type="ECO:0000256" key="6">
    <source>
        <dbReference type="PROSITE-ProRule" id="PRU00182"/>
    </source>
</evidence>
<feature type="domain" description="RNA-binding S4" evidence="8">
    <location>
        <begin position="20"/>
        <end position="78"/>
    </location>
</feature>
<accession>A0AA96LHS8</accession>
<keyword evidence="10" id="KW-1185">Reference proteome</keyword>
<evidence type="ECO:0000256" key="3">
    <source>
        <dbReference type="ARBA" id="ARBA00022884"/>
    </source>
</evidence>
<dbReference type="PANTHER" id="PTHR21600">
    <property type="entry name" value="MITOCHONDRIAL RNA PSEUDOURIDINE SYNTHASE"/>
    <property type="match status" value="1"/>
</dbReference>
<dbReference type="Gene3D" id="3.10.290.10">
    <property type="entry name" value="RNA-binding S4 domain"/>
    <property type="match status" value="1"/>
</dbReference>
<dbReference type="InterPro" id="IPR050188">
    <property type="entry name" value="RluA_PseudoU_synthase"/>
</dbReference>
<dbReference type="InterPro" id="IPR002942">
    <property type="entry name" value="S4_RNA-bd"/>
</dbReference>
<evidence type="ECO:0000256" key="7">
    <source>
        <dbReference type="RuleBase" id="RU362028"/>
    </source>
</evidence>
<evidence type="ECO:0000256" key="1">
    <source>
        <dbReference type="ARBA" id="ARBA00000073"/>
    </source>
</evidence>
<dbReference type="SUPFAM" id="SSF55120">
    <property type="entry name" value="Pseudouridine synthase"/>
    <property type="match status" value="1"/>
</dbReference>
<dbReference type="SMART" id="SM00363">
    <property type="entry name" value="S4"/>
    <property type="match status" value="1"/>
</dbReference>
<name>A0AA96LHS8_9BACL</name>
<dbReference type="InterPro" id="IPR006145">
    <property type="entry name" value="PsdUridine_synth_RsuA/RluA"/>
</dbReference>
<evidence type="ECO:0000313" key="9">
    <source>
        <dbReference type="EMBL" id="WNQ13534.1"/>
    </source>
</evidence>
<evidence type="ECO:0000313" key="10">
    <source>
        <dbReference type="Proteomes" id="UP001305702"/>
    </source>
</evidence>
<dbReference type="InterPro" id="IPR006225">
    <property type="entry name" value="PsdUridine_synth_RluC/D"/>
</dbReference>
<reference evidence="9 10" key="1">
    <citation type="submission" date="2022-02" db="EMBL/GenBank/DDBJ databases">
        <title>Paenibacillus sp. MBLB1776 Whole Genome Shotgun Sequencing.</title>
        <authorList>
            <person name="Hwang C.Y."/>
            <person name="Cho E.-S."/>
            <person name="Seo M.-J."/>
        </authorList>
    </citation>
    <scope>NUCLEOTIDE SEQUENCE [LARGE SCALE GENOMIC DNA]</scope>
    <source>
        <strain evidence="9 10">MBLB1776</strain>
    </source>
</reference>
<evidence type="ECO:0000256" key="2">
    <source>
        <dbReference type="ARBA" id="ARBA00010876"/>
    </source>
</evidence>
<dbReference type="FunFam" id="3.30.2350.10:FF:000006">
    <property type="entry name" value="Pseudouridine synthase"/>
    <property type="match status" value="1"/>
</dbReference>
<dbReference type="Pfam" id="PF00849">
    <property type="entry name" value="PseudoU_synth_2"/>
    <property type="match status" value="1"/>
</dbReference>
<dbReference type="PROSITE" id="PS01129">
    <property type="entry name" value="PSI_RLU"/>
    <property type="match status" value="1"/>
</dbReference>
<protein>
    <recommendedName>
        <fullName evidence="7">Pseudouridine synthase</fullName>
        <ecNumber evidence="7">5.4.99.-</ecNumber>
    </recommendedName>
</protein>
<dbReference type="GO" id="GO:0000455">
    <property type="term" value="P:enzyme-directed rRNA pseudouridine synthesis"/>
    <property type="evidence" value="ECO:0007669"/>
    <property type="project" value="UniProtKB-ARBA"/>
</dbReference>
<evidence type="ECO:0000256" key="4">
    <source>
        <dbReference type="ARBA" id="ARBA00023235"/>
    </source>
</evidence>
<comment type="similarity">
    <text evidence="2 7">Belongs to the pseudouridine synthase RluA family.</text>
</comment>
<comment type="catalytic activity">
    <reaction evidence="1 7">
        <text>a uridine in RNA = a pseudouridine in RNA</text>
        <dbReference type="Rhea" id="RHEA:48348"/>
        <dbReference type="Rhea" id="RHEA-COMP:12068"/>
        <dbReference type="Rhea" id="RHEA-COMP:12069"/>
        <dbReference type="ChEBI" id="CHEBI:65314"/>
        <dbReference type="ChEBI" id="CHEBI:65315"/>
    </reaction>
</comment>
<dbReference type="InterPro" id="IPR020103">
    <property type="entry name" value="PsdUridine_synth_cat_dom_sf"/>
</dbReference>
<dbReference type="PANTHER" id="PTHR21600:SF44">
    <property type="entry name" value="RIBOSOMAL LARGE SUBUNIT PSEUDOURIDINE SYNTHASE D"/>
    <property type="match status" value="1"/>
</dbReference>
<dbReference type="SUPFAM" id="SSF55174">
    <property type="entry name" value="Alpha-L RNA-binding motif"/>
    <property type="match status" value="1"/>
</dbReference>
<dbReference type="InterPro" id="IPR036986">
    <property type="entry name" value="S4_RNA-bd_sf"/>
</dbReference>
<dbReference type="GO" id="GO:0003723">
    <property type="term" value="F:RNA binding"/>
    <property type="evidence" value="ECO:0007669"/>
    <property type="project" value="UniProtKB-KW"/>
</dbReference>
<sequence length="309" mass="34850">MDPDQQDIQEWTVAAEEAGERIDKYLAESMEDGVSRSQIQQWIKEGHALVNGREVKANYKLQAEDQILLTVPEPAELEIEAEDIPLEIIYEDRDVIVINKPRGMVVHPAPGHYSGTVVNALQFHCKDLSGINGVMRPGIVHRIDKDTSGLLMAAKNDAAHQSLAGQLKEHSVTRKYTAVVHGIMPHDHGTVDAPIGRDPHDRKLFTVTDRNSKHAVTHFVVVERLEPFTVLELKLETGRTHQIRVHMKFIGHPLVGDPAYGRPKDREMQGQALHAAVLGFKHPRTDEYLEFQAPLPEDMKQLLDRLRKK</sequence>
<dbReference type="AlphaFoldDB" id="A0AA96LHS8"/>
<dbReference type="KEGG" id="paun:MJA45_11110"/>
<feature type="active site" evidence="5">
    <location>
        <position position="144"/>
    </location>
</feature>